<dbReference type="AlphaFoldDB" id="A0A656KGE1"/>
<dbReference type="OrthoDB" id="529205at2759"/>
<evidence type="ECO:0000313" key="2">
    <source>
        <dbReference type="EMBL" id="EPQ62873.1"/>
    </source>
</evidence>
<proteinExistence type="predicted"/>
<feature type="region of interest" description="Disordered" evidence="1">
    <location>
        <begin position="32"/>
        <end position="73"/>
    </location>
</feature>
<organism evidence="2 3">
    <name type="scientific">Blumeria graminis f. sp. tritici 96224</name>
    <dbReference type="NCBI Taxonomy" id="1268274"/>
    <lineage>
        <taxon>Eukaryota</taxon>
        <taxon>Fungi</taxon>
        <taxon>Dikarya</taxon>
        <taxon>Ascomycota</taxon>
        <taxon>Pezizomycotina</taxon>
        <taxon>Leotiomycetes</taxon>
        <taxon>Erysiphales</taxon>
        <taxon>Erysiphaceae</taxon>
        <taxon>Blumeria</taxon>
    </lineage>
</organism>
<dbReference type="EMBL" id="KE375146">
    <property type="protein sequence ID" value="EPQ62873.1"/>
    <property type="molecule type" value="Genomic_DNA"/>
</dbReference>
<name>A0A656KGE1_BLUGR</name>
<dbReference type="Proteomes" id="UP000053110">
    <property type="component" value="Unassembled WGS sequence"/>
</dbReference>
<sequence length="117" mass="13221">MRNNTTDMSLIRALLWLVPARIPPFQRTLMASGRQNLKEGNTHDPEQGVENAKHKQDGLEKQQKGLGHWKPELASESEEVIFAERHRSSKTMDELQKQTVHIAEEKTKSGTSQGSGF</sequence>
<feature type="region of interest" description="Disordered" evidence="1">
    <location>
        <begin position="86"/>
        <end position="117"/>
    </location>
</feature>
<feature type="compositionally biased region" description="Basic and acidic residues" evidence="1">
    <location>
        <begin position="36"/>
        <end position="73"/>
    </location>
</feature>
<accession>A0A656KGE1</accession>
<protein>
    <submittedName>
        <fullName evidence="2">Uncharacterized protein</fullName>
    </submittedName>
</protein>
<evidence type="ECO:0000256" key="1">
    <source>
        <dbReference type="SAM" id="MobiDB-lite"/>
    </source>
</evidence>
<evidence type="ECO:0000313" key="3">
    <source>
        <dbReference type="Proteomes" id="UP000053110"/>
    </source>
</evidence>
<reference evidence="3" key="1">
    <citation type="journal article" date="2013" name="Nat. Genet.">
        <title>The wheat powdery mildew genome shows the unique evolution of an obligate biotroph.</title>
        <authorList>
            <person name="Wicker T."/>
            <person name="Oberhaensli S."/>
            <person name="Parlange F."/>
            <person name="Buchmann J.P."/>
            <person name="Shatalina M."/>
            <person name="Roffler S."/>
            <person name="Ben-David R."/>
            <person name="Dolezel J."/>
            <person name="Simkova H."/>
            <person name="Schulze-Lefert P."/>
            <person name="Spanu P.D."/>
            <person name="Bruggmann R."/>
            <person name="Amselem J."/>
            <person name="Quesneville H."/>
            <person name="Ver Loren van Themaat E."/>
            <person name="Paape T."/>
            <person name="Shimizu K.K."/>
            <person name="Keller B."/>
        </authorList>
    </citation>
    <scope>NUCLEOTIDE SEQUENCE [LARGE SCALE GENOMIC DNA]</scope>
    <source>
        <strain evidence="3">96224</strain>
    </source>
</reference>
<feature type="compositionally biased region" description="Basic and acidic residues" evidence="1">
    <location>
        <begin position="86"/>
        <end position="108"/>
    </location>
</feature>
<gene>
    <name evidence="2" type="ORF">BGT96224_A20562</name>
</gene>